<keyword evidence="1" id="KW-1133">Transmembrane helix</keyword>
<keyword evidence="1" id="KW-0472">Membrane</keyword>
<dbReference type="AlphaFoldDB" id="A0A7W9GN66"/>
<name>A0A7W9GN66_9ACTN</name>
<comment type="caution">
    <text evidence="3">The sequence shown here is derived from an EMBL/GenBank/DDBJ whole genome shotgun (WGS) entry which is preliminary data.</text>
</comment>
<keyword evidence="1" id="KW-0812">Transmembrane</keyword>
<dbReference type="InterPro" id="IPR005182">
    <property type="entry name" value="YdbS-like_PH"/>
</dbReference>
<proteinExistence type="predicted"/>
<dbReference type="RefSeq" id="WP_221440680.1">
    <property type="nucleotide sequence ID" value="NZ_JACHMM010000001.1"/>
</dbReference>
<dbReference type="Pfam" id="PF03703">
    <property type="entry name" value="bPH_2"/>
    <property type="match status" value="1"/>
</dbReference>
<feature type="domain" description="YdbS-like PH" evidence="2">
    <location>
        <begin position="76"/>
        <end position="152"/>
    </location>
</feature>
<reference evidence="3 4" key="1">
    <citation type="submission" date="2020-08" db="EMBL/GenBank/DDBJ databases">
        <title>Sequencing the genomes of 1000 actinobacteria strains.</title>
        <authorList>
            <person name="Klenk H.-P."/>
        </authorList>
    </citation>
    <scope>NUCLEOTIDE SEQUENCE [LARGE SCALE GENOMIC DNA]</scope>
    <source>
        <strain evidence="3 4">DSM 102122</strain>
    </source>
</reference>
<accession>A0A7W9GN66</accession>
<dbReference type="EMBL" id="JACHMM010000001">
    <property type="protein sequence ID" value="MBB5786963.1"/>
    <property type="molecule type" value="Genomic_DNA"/>
</dbReference>
<evidence type="ECO:0000256" key="1">
    <source>
        <dbReference type="SAM" id="Phobius"/>
    </source>
</evidence>
<dbReference type="Proteomes" id="UP000542813">
    <property type="component" value="Unassembled WGS sequence"/>
</dbReference>
<feature type="transmembrane region" description="Helical" evidence="1">
    <location>
        <begin position="21"/>
        <end position="45"/>
    </location>
</feature>
<organism evidence="3 4">
    <name type="scientific">Jiangella mangrovi</name>
    <dbReference type="NCBI Taxonomy" id="1524084"/>
    <lineage>
        <taxon>Bacteria</taxon>
        <taxon>Bacillati</taxon>
        <taxon>Actinomycetota</taxon>
        <taxon>Actinomycetes</taxon>
        <taxon>Jiangellales</taxon>
        <taxon>Jiangellaceae</taxon>
        <taxon>Jiangella</taxon>
    </lineage>
</organism>
<evidence type="ECO:0000313" key="3">
    <source>
        <dbReference type="EMBL" id="MBB5786963.1"/>
    </source>
</evidence>
<evidence type="ECO:0000313" key="4">
    <source>
        <dbReference type="Proteomes" id="UP000542813"/>
    </source>
</evidence>
<dbReference type="PANTHER" id="PTHR34473">
    <property type="entry name" value="UPF0699 TRANSMEMBRANE PROTEIN YDBS"/>
    <property type="match status" value="1"/>
</dbReference>
<protein>
    <submittedName>
        <fullName evidence="3">Membrane protein YdbS with pleckstrin-like domain</fullName>
    </submittedName>
</protein>
<keyword evidence="4" id="KW-1185">Reference proteome</keyword>
<sequence length="165" mass="18025">MAEQPIALRSPEHRVERRAMGLWALQSLIGFGVLAGLVTAAYLIFDGARSWLGPILVVVAVWGAVVTVVMPLWRYAVHRWEVTEDAVYAVSGWVVREWRVVPLSRIQTVDTIRGPLEQVMNLATLVVTTASSRGAVRVPGIDATVAARVAEELTKITQRTPGDAT</sequence>
<dbReference type="PANTHER" id="PTHR34473:SF3">
    <property type="entry name" value="TRANSMEMBRANE PROTEIN-RELATED"/>
    <property type="match status" value="1"/>
</dbReference>
<gene>
    <name evidence="3" type="ORF">HD601_001538</name>
</gene>
<feature type="transmembrane region" description="Helical" evidence="1">
    <location>
        <begin position="51"/>
        <end position="73"/>
    </location>
</feature>
<evidence type="ECO:0000259" key="2">
    <source>
        <dbReference type="Pfam" id="PF03703"/>
    </source>
</evidence>